<protein>
    <submittedName>
        <fullName evidence="1">Uncharacterized protein</fullName>
    </submittedName>
</protein>
<evidence type="ECO:0000313" key="1">
    <source>
        <dbReference type="EMBL" id="VEL36438.1"/>
    </source>
</evidence>
<keyword evidence="2" id="KW-1185">Reference proteome</keyword>
<organism evidence="1 2">
    <name type="scientific">Protopolystoma xenopodis</name>
    <dbReference type="NCBI Taxonomy" id="117903"/>
    <lineage>
        <taxon>Eukaryota</taxon>
        <taxon>Metazoa</taxon>
        <taxon>Spiralia</taxon>
        <taxon>Lophotrochozoa</taxon>
        <taxon>Platyhelminthes</taxon>
        <taxon>Monogenea</taxon>
        <taxon>Polyopisthocotylea</taxon>
        <taxon>Polystomatidea</taxon>
        <taxon>Polystomatidae</taxon>
        <taxon>Protopolystoma</taxon>
    </lineage>
</organism>
<dbReference type="Gene3D" id="2.60.120.260">
    <property type="entry name" value="Galactose-binding domain-like"/>
    <property type="match status" value="1"/>
</dbReference>
<dbReference type="EMBL" id="CAAALY010252221">
    <property type="protein sequence ID" value="VEL36438.1"/>
    <property type="molecule type" value="Genomic_DNA"/>
</dbReference>
<proteinExistence type="predicted"/>
<evidence type="ECO:0000313" key="2">
    <source>
        <dbReference type="Proteomes" id="UP000784294"/>
    </source>
</evidence>
<gene>
    <name evidence="1" type="ORF">PXEA_LOCUS29878</name>
</gene>
<dbReference type="OrthoDB" id="6071166at2759"/>
<accession>A0A448XGY7</accession>
<dbReference type="Proteomes" id="UP000784294">
    <property type="component" value="Unassembled WGS sequence"/>
</dbReference>
<name>A0A448XGY7_9PLAT</name>
<comment type="caution">
    <text evidence="1">The sequence shown here is derived from an EMBL/GenBank/DDBJ whole genome shotgun (WGS) entry which is preliminary data.</text>
</comment>
<sequence>MFSYRIFDAEDASPRAWCPERLVGAQLDQWLQADFDRLYVISTLVVKGRNTKPVSNLSVKHASECRI</sequence>
<dbReference type="AlphaFoldDB" id="A0A448XGY7"/>
<dbReference type="SUPFAM" id="SSF49785">
    <property type="entry name" value="Galactose-binding domain-like"/>
    <property type="match status" value="1"/>
</dbReference>
<reference evidence="1" key="1">
    <citation type="submission" date="2018-11" db="EMBL/GenBank/DDBJ databases">
        <authorList>
            <consortium name="Pathogen Informatics"/>
        </authorList>
    </citation>
    <scope>NUCLEOTIDE SEQUENCE</scope>
</reference>
<dbReference type="InterPro" id="IPR008979">
    <property type="entry name" value="Galactose-bd-like_sf"/>
</dbReference>